<dbReference type="Proteomes" id="UP000295807">
    <property type="component" value="Unassembled WGS sequence"/>
</dbReference>
<reference evidence="2 3" key="1">
    <citation type="submission" date="2019-03" db="EMBL/GenBank/DDBJ databases">
        <title>Genomic Encyclopedia of Type Strains, Phase IV (KMG-IV): sequencing the most valuable type-strain genomes for metagenomic binning, comparative biology and taxonomic classification.</title>
        <authorList>
            <person name="Goeker M."/>
        </authorList>
    </citation>
    <scope>NUCLEOTIDE SEQUENCE [LARGE SCALE GENOMIC DNA]</scope>
    <source>
        <strain evidence="2 3">DSM 21100</strain>
    </source>
</reference>
<dbReference type="RefSeq" id="WP_132129102.1">
    <property type="nucleotide sequence ID" value="NZ_CP042432.1"/>
</dbReference>
<evidence type="ECO:0000313" key="3">
    <source>
        <dbReference type="Proteomes" id="UP000295807"/>
    </source>
</evidence>
<accession>A0A4V2UTR2</accession>
<feature type="signal peptide" evidence="1">
    <location>
        <begin position="1"/>
        <end position="24"/>
    </location>
</feature>
<feature type="chain" id="PRO_5020415685" description="Rhodanese domain-containing protein" evidence="1">
    <location>
        <begin position="25"/>
        <end position="150"/>
    </location>
</feature>
<organism evidence="2 3">
    <name type="scientific">Anseongella ginsenosidimutans</name>
    <dbReference type="NCBI Taxonomy" id="496056"/>
    <lineage>
        <taxon>Bacteria</taxon>
        <taxon>Pseudomonadati</taxon>
        <taxon>Bacteroidota</taxon>
        <taxon>Sphingobacteriia</taxon>
        <taxon>Sphingobacteriales</taxon>
        <taxon>Sphingobacteriaceae</taxon>
        <taxon>Anseongella</taxon>
    </lineage>
</organism>
<dbReference type="OrthoDB" id="760650at2"/>
<dbReference type="PROSITE" id="PS51257">
    <property type="entry name" value="PROKAR_LIPOPROTEIN"/>
    <property type="match status" value="1"/>
</dbReference>
<name>A0A4V2UTR2_9SPHI</name>
<sequence length="150" mass="16606">MNRLFNILTTLFLIALFASCSAKKSEPWNQEQLMPPEELAGIIKDSAAAKPLVVCIGPGALIKGSVDVGQTGEEPNLEKLRGLLAEEDRDKAIVLYCGCCPFEKCPNIRPAFTLLNDMKFTNHRLLNLSNNLKTDWIEKGYPVEDLTALD</sequence>
<evidence type="ECO:0000256" key="1">
    <source>
        <dbReference type="SAM" id="SignalP"/>
    </source>
</evidence>
<dbReference type="AlphaFoldDB" id="A0A4V2UTR2"/>
<gene>
    <name evidence="2" type="ORF">EDD80_105120</name>
</gene>
<keyword evidence="3" id="KW-1185">Reference proteome</keyword>
<proteinExistence type="predicted"/>
<dbReference type="InterPro" id="IPR036873">
    <property type="entry name" value="Rhodanese-like_dom_sf"/>
</dbReference>
<keyword evidence="1" id="KW-0732">Signal</keyword>
<evidence type="ECO:0008006" key="4">
    <source>
        <dbReference type="Google" id="ProtNLM"/>
    </source>
</evidence>
<dbReference type="EMBL" id="SMAD01000005">
    <property type="protein sequence ID" value="TCS87306.1"/>
    <property type="molecule type" value="Genomic_DNA"/>
</dbReference>
<protein>
    <recommendedName>
        <fullName evidence="4">Rhodanese domain-containing protein</fullName>
    </recommendedName>
</protein>
<dbReference type="SUPFAM" id="SSF52821">
    <property type="entry name" value="Rhodanese/Cell cycle control phosphatase"/>
    <property type="match status" value="1"/>
</dbReference>
<evidence type="ECO:0000313" key="2">
    <source>
        <dbReference type="EMBL" id="TCS87306.1"/>
    </source>
</evidence>
<comment type="caution">
    <text evidence="2">The sequence shown here is derived from an EMBL/GenBank/DDBJ whole genome shotgun (WGS) entry which is preliminary data.</text>
</comment>